<organism evidence="1 2">
    <name type="scientific">Morus notabilis</name>
    <dbReference type="NCBI Taxonomy" id="981085"/>
    <lineage>
        <taxon>Eukaryota</taxon>
        <taxon>Viridiplantae</taxon>
        <taxon>Streptophyta</taxon>
        <taxon>Embryophyta</taxon>
        <taxon>Tracheophyta</taxon>
        <taxon>Spermatophyta</taxon>
        <taxon>Magnoliopsida</taxon>
        <taxon>eudicotyledons</taxon>
        <taxon>Gunneridae</taxon>
        <taxon>Pentapetalae</taxon>
        <taxon>rosids</taxon>
        <taxon>fabids</taxon>
        <taxon>Rosales</taxon>
        <taxon>Moraceae</taxon>
        <taxon>Moreae</taxon>
        <taxon>Morus</taxon>
    </lineage>
</organism>
<evidence type="ECO:0000313" key="1">
    <source>
        <dbReference type="EMBL" id="EXB45120.1"/>
    </source>
</evidence>
<dbReference type="AlphaFoldDB" id="W9QWR3"/>
<proteinExistence type="predicted"/>
<name>W9QWR3_9ROSA</name>
<keyword evidence="2" id="KW-1185">Reference proteome</keyword>
<sequence length="92" mass="10009">MWGRFAMRGFQMQSCDGDMYMGGSLNVWCVDQDNSSIVLGICCESAHSVVASEAAVALSAMEMALGKGWENLRIEGYMKPVVNSLSSRIAHD</sequence>
<protein>
    <submittedName>
        <fullName evidence="1">Uncharacterized protein</fullName>
    </submittedName>
</protein>
<dbReference type="Proteomes" id="UP000030645">
    <property type="component" value="Unassembled WGS sequence"/>
</dbReference>
<reference evidence="2" key="1">
    <citation type="submission" date="2013-01" db="EMBL/GenBank/DDBJ databases">
        <title>Draft Genome Sequence of a Mulberry Tree, Morus notabilis C.K. Schneid.</title>
        <authorList>
            <person name="He N."/>
            <person name="Zhao S."/>
        </authorList>
    </citation>
    <scope>NUCLEOTIDE SEQUENCE</scope>
</reference>
<gene>
    <name evidence="1" type="ORF">L484_019345</name>
</gene>
<accession>W9QWR3</accession>
<evidence type="ECO:0000313" key="2">
    <source>
        <dbReference type="Proteomes" id="UP000030645"/>
    </source>
</evidence>
<dbReference type="EMBL" id="KE343890">
    <property type="protein sequence ID" value="EXB45120.1"/>
    <property type="molecule type" value="Genomic_DNA"/>
</dbReference>